<protein>
    <recommendedName>
        <fullName evidence="1">PIN domain-containing protein</fullName>
    </recommendedName>
</protein>
<dbReference type="InterPro" id="IPR002716">
    <property type="entry name" value="PIN_dom"/>
</dbReference>
<proteinExistence type="predicted"/>
<dbReference type="InterPro" id="IPR029060">
    <property type="entry name" value="PIN-like_dom_sf"/>
</dbReference>
<dbReference type="PANTHER" id="PTHR38826">
    <property type="entry name" value="RIBONUCLEASE VAPC13"/>
    <property type="match status" value="1"/>
</dbReference>
<name>A0A2H0KFC2_9BACT</name>
<evidence type="ECO:0000313" key="3">
    <source>
        <dbReference type="Proteomes" id="UP000231371"/>
    </source>
</evidence>
<dbReference type="EMBL" id="PCVI01000050">
    <property type="protein sequence ID" value="PIQ69949.1"/>
    <property type="molecule type" value="Genomic_DNA"/>
</dbReference>
<dbReference type="Gene3D" id="3.40.50.1010">
    <property type="entry name" value="5'-nuclease"/>
    <property type="match status" value="1"/>
</dbReference>
<reference evidence="2 3" key="1">
    <citation type="submission" date="2017-09" db="EMBL/GenBank/DDBJ databases">
        <title>Depth-based differentiation of microbial function through sediment-hosted aquifers and enrichment of novel symbionts in the deep terrestrial subsurface.</title>
        <authorList>
            <person name="Probst A.J."/>
            <person name="Ladd B."/>
            <person name="Jarett J.K."/>
            <person name="Geller-Mcgrath D.E."/>
            <person name="Sieber C.M."/>
            <person name="Emerson J.B."/>
            <person name="Anantharaman K."/>
            <person name="Thomas B.C."/>
            <person name="Malmstrom R."/>
            <person name="Stieglmeier M."/>
            <person name="Klingl A."/>
            <person name="Woyke T."/>
            <person name="Ryan C.M."/>
            <person name="Banfield J.F."/>
        </authorList>
    </citation>
    <scope>NUCLEOTIDE SEQUENCE [LARGE SCALE GENOMIC DNA]</scope>
    <source>
        <strain evidence="2">CG11_big_fil_rev_8_21_14_0_20_40_12</strain>
    </source>
</reference>
<accession>A0A2H0KFC2</accession>
<evidence type="ECO:0000313" key="2">
    <source>
        <dbReference type="EMBL" id="PIQ69949.1"/>
    </source>
</evidence>
<dbReference type="PANTHER" id="PTHR38826:SF5">
    <property type="entry name" value="RIBONUCLEASE VAPC13"/>
    <property type="match status" value="1"/>
</dbReference>
<comment type="caution">
    <text evidence="2">The sequence shown here is derived from an EMBL/GenBank/DDBJ whole genome shotgun (WGS) entry which is preliminary data.</text>
</comment>
<dbReference type="Proteomes" id="UP000231371">
    <property type="component" value="Unassembled WGS sequence"/>
</dbReference>
<sequence>MIFVDTNYFLRFLVRDVEEQYQEVRKLFERGIAKEKKLFTSLIVLFEIYWVLSSFYKEDKREIAKKLAEILKVKFISFNERDLLLKALEVYKTSNLRLEDSYNLVFAKAKKASDFASFDKVLVKKFKQKKTGQ</sequence>
<evidence type="ECO:0000259" key="1">
    <source>
        <dbReference type="Pfam" id="PF01850"/>
    </source>
</evidence>
<dbReference type="Pfam" id="PF01850">
    <property type="entry name" value="PIN"/>
    <property type="match status" value="1"/>
</dbReference>
<feature type="domain" description="PIN" evidence="1">
    <location>
        <begin position="2"/>
        <end position="122"/>
    </location>
</feature>
<organism evidence="2 3">
    <name type="scientific">Candidatus Shapirobacteria bacterium CG11_big_fil_rev_8_21_14_0_20_40_12</name>
    <dbReference type="NCBI Taxonomy" id="1974889"/>
    <lineage>
        <taxon>Bacteria</taxon>
        <taxon>Candidatus Shapironibacteriota</taxon>
    </lineage>
</organism>
<dbReference type="InterPro" id="IPR052106">
    <property type="entry name" value="PINc/VapC_TA"/>
</dbReference>
<dbReference type="SUPFAM" id="SSF88723">
    <property type="entry name" value="PIN domain-like"/>
    <property type="match status" value="1"/>
</dbReference>
<dbReference type="AlphaFoldDB" id="A0A2H0KFC2"/>
<gene>
    <name evidence="2" type="ORF">COV89_03225</name>
</gene>